<dbReference type="RefSeq" id="WP_124738628.1">
    <property type="nucleotide sequence ID" value="NZ_CP034086.1"/>
</dbReference>
<dbReference type="Gene3D" id="3.40.30.10">
    <property type="entry name" value="Glutaredoxin"/>
    <property type="match status" value="1"/>
</dbReference>
<proteinExistence type="predicted"/>
<evidence type="ECO:0000313" key="2">
    <source>
        <dbReference type="Proteomes" id="UP000273982"/>
    </source>
</evidence>
<dbReference type="Proteomes" id="UP000273982">
    <property type="component" value="Chromosome"/>
</dbReference>
<dbReference type="KEGG" id="mros:EHO51_09155"/>
<name>A0A3G8M675_9HYPH</name>
<dbReference type="AlphaFoldDB" id="A0A3G8M675"/>
<evidence type="ECO:0000313" key="1">
    <source>
        <dbReference type="EMBL" id="AZG76885.1"/>
    </source>
</evidence>
<gene>
    <name evidence="1" type="ORF">EHO51_09155</name>
</gene>
<dbReference type="CDD" id="cd02980">
    <property type="entry name" value="TRX_Fd_family"/>
    <property type="match status" value="1"/>
</dbReference>
<dbReference type="InterPro" id="IPR036249">
    <property type="entry name" value="Thioredoxin-like_sf"/>
</dbReference>
<reference evidence="1 2" key="1">
    <citation type="submission" date="2018-11" db="EMBL/GenBank/DDBJ databases">
        <title>Genome squencing of methanotrophic bacteria isolated from alkaline groundwater in Korea.</title>
        <authorList>
            <person name="Nguyen L.N."/>
        </authorList>
    </citation>
    <scope>NUCLEOTIDE SEQUENCE [LARGE SCALE GENOMIC DNA]</scope>
    <source>
        <strain evidence="1 2">GW6</strain>
    </source>
</reference>
<organism evidence="1 2">
    <name type="scientific">Methylocystis rosea</name>
    <dbReference type="NCBI Taxonomy" id="173366"/>
    <lineage>
        <taxon>Bacteria</taxon>
        <taxon>Pseudomonadati</taxon>
        <taxon>Pseudomonadota</taxon>
        <taxon>Alphaproteobacteria</taxon>
        <taxon>Hyphomicrobiales</taxon>
        <taxon>Methylocystaceae</taxon>
        <taxon>Methylocystis</taxon>
    </lineage>
</organism>
<accession>A0A3G8M675</accession>
<protein>
    <submittedName>
        <fullName evidence="1">(2Fe-2S) ferredoxin domain-containing protein</fullName>
    </submittedName>
</protein>
<sequence>MTESAIKPFRRHVFVCVNTRDGRSACEDHGAREALAKVKEALKALPFAKRDGVRLSQSGCLGQCEHGPVAVVYPGGKWISYSSADELIRFVLEAIEAPD</sequence>
<dbReference type="EMBL" id="CP034086">
    <property type="protein sequence ID" value="AZG76885.1"/>
    <property type="molecule type" value="Genomic_DNA"/>
</dbReference>
<dbReference type="SUPFAM" id="SSF52833">
    <property type="entry name" value="Thioredoxin-like"/>
    <property type="match status" value="1"/>
</dbReference>